<proteinExistence type="predicted"/>
<evidence type="ECO:0000313" key="5">
    <source>
        <dbReference type="EMBL" id="BAL59174.1"/>
    </source>
</evidence>
<dbReference type="Pfam" id="PF03704">
    <property type="entry name" value="BTAD"/>
    <property type="match status" value="1"/>
</dbReference>
<evidence type="ECO:0000256" key="1">
    <source>
        <dbReference type="PROSITE-ProRule" id="PRU00339"/>
    </source>
</evidence>
<dbReference type="SMART" id="SM00028">
    <property type="entry name" value="TPR"/>
    <property type="match status" value="7"/>
</dbReference>
<dbReference type="PANTHER" id="PTHR10098">
    <property type="entry name" value="RAPSYN-RELATED"/>
    <property type="match status" value="1"/>
</dbReference>
<dbReference type="Gene3D" id="3.40.50.300">
    <property type="entry name" value="P-loop containing nucleotide triphosphate hydrolases"/>
    <property type="match status" value="1"/>
</dbReference>
<feature type="repeat" description="TPR" evidence="1">
    <location>
        <begin position="861"/>
        <end position="894"/>
    </location>
</feature>
<dbReference type="SUPFAM" id="SSF52540">
    <property type="entry name" value="P-loop containing nucleoside triphosphate hydrolases"/>
    <property type="match status" value="1"/>
</dbReference>
<dbReference type="InterPro" id="IPR011990">
    <property type="entry name" value="TPR-like_helical_dom_sf"/>
</dbReference>
<dbReference type="InterPro" id="IPR027417">
    <property type="entry name" value="P-loop_NTPase"/>
</dbReference>
<dbReference type="PROSITE" id="PS50005">
    <property type="entry name" value="TPR"/>
    <property type="match status" value="6"/>
</dbReference>
<name>H5SSN8_ACEAU</name>
<sequence length="1089" mass="122519">MCYNIFLKEKCRRVRLSELMVRVQLLGGFQVERDGVALTAFHSQKAQSLLAYLLVYRDRTHPRAVLANLFWGESDETRAQANLRNALYSLRQMLEGPQRRFGTFLITEGGAVRFNPHSHYSLDVQEFEEKLEAAQETPGPQHAALLEEAVGLYHGDLLPGFYDDWVLIEQEHLRELYLHALKELAAHYTEQKDYAHALEWVRRALAVSPWQEDLHRAAMQLYAFIGDRAAALSQYAECTNILQRELNAAPLPETQMLYERILHNRPLGGGAHTPRLPTRAPFVGREHELHTLTNLWHQAQQGHGQAVFIGGEVGVGKTTLVQRFLEDLPRHPPPPLGEGSGERSSVLHGASSPAGGDLPYQPLLHAIRAGLKALSKEKLAQLPAVWRSELAQFVPELQEKFPDLTPNPRLPPAQGKARWFAALTGFFELLARERPVMLFLDDLHWADDATLEYLGHLVGAKHTLPLLVIGTYRTEEAGAGSRLRTWLDRLGPGRAYHALTLPRLSPAETGLWLQSWLQSTASQALPVLYHQTEGNPLFLTELARSLVQSGALAQDQAGCWKLVVEDVSAAHWPEDLRELIRASVRRVPARAQGLLGPAAVLGRSFELPVLREVLHQPTEKLLDRLDALCHAGLLVERDGRYQFHHELTRQVIYDDLSTDRKKLWHKKIGQALETIYPQAPDELAGDLARHFEQAALWKKAIRYAERAGTLAQDIYAHRAAIQFFTKAAAFSQTIKDHQGQAQNLNNIGRTHVSVGEYPDALRCYSQALQICQQNKDREGEGRSLNNIGVVHQEQGKYEEALHCYHQTLTICQELKIRRGEGISLNNIGNIYHLLGQYEEALAHYQQALEIRRELGERRGEGITLDNLGGLLQSLGRYSEALSFHEQALKLRQELGDRTGAADTLENLGMLFVSTGKLQEARASLEQALEIRHQIEERRGQGYCFYMLGHCCRDQGDSHGALKHYQAARALFGELGLKAEYMLTRSAEGRAHLKLKALPQALSCSTEAVKLLEGGQGCATPHEILFNHFQVLAAHGQEDKARTYLQRAYQTVMERAEKIRERQEDFLTNVPINCQIIQAWEATQRDAGPG</sequence>
<dbReference type="InterPro" id="IPR003593">
    <property type="entry name" value="AAA+_ATPase"/>
</dbReference>
<dbReference type="InterPro" id="IPR036388">
    <property type="entry name" value="WH-like_DNA-bd_sf"/>
</dbReference>
<dbReference type="Gene3D" id="1.25.40.10">
    <property type="entry name" value="Tetratricopeptide repeat domain"/>
    <property type="match status" value="3"/>
</dbReference>
<accession>H5SSN8</accession>
<organism evidence="5">
    <name type="scientific">Acetithermum autotrophicum</name>
    <dbReference type="NCBI Taxonomy" id="1446466"/>
    <lineage>
        <taxon>Bacteria</taxon>
        <taxon>Candidatus Bipolaricaulota</taxon>
        <taxon>Candidatus Acetithermum</taxon>
    </lineage>
</organism>
<dbReference type="InterPro" id="IPR019734">
    <property type="entry name" value="TPR_rpt"/>
</dbReference>
<dbReference type="SMART" id="SM01043">
    <property type="entry name" value="BTAD"/>
    <property type="match status" value="1"/>
</dbReference>
<evidence type="ECO:0000259" key="4">
    <source>
        <dbReference type="SMART" id="SM01043"/>
    </source>
</evidence>
<dbReference type="Pfam" id="PF13191">
    <property type="entry name" value="AAA_16"/>
    <property type="match status" value="1"/>
</dbReference>
<feature type="domain" description="Bacterial transcriptional activator" evidence="4">
    <location>
        <begin position="122"/>
        <end position="262"/>
    </location>
</feature>
<dbReference type="SMART" id="SM00382">
    <property type="entry name" value="AAA"/>
    <property type="match status" value="1"/>
</dbReference>
<dbReference type="InterPro" id="IPR041664">
    <property type="entry name" value="AAA_16"/>
</dbReference>
<feature type="domain" description="AAA+ ATPase" evidence="3">
    <location>
        <begin position="303"/>
        <end position="491"/>
    </location>
</feature>
<dbReference type="PANTHER" id="PTHR10098:SF108">
    <property type="entry name" value="TETRATRICOPEPTIDE REPEAT PROTEIN 28"/>
    <property type="match status" value="1"/>
</dbReference>
<dbReference type="EMBL" id="AP011802">
    <property type="protein sequence ID" value="BAL59174.1"/>
    <property type="molecule type" value="Genomic_DNA"/>
</dbReference>
<dbReference type="AlphaFoldDB" id="H5SSN8"/>
<feature type="region of interest" description="Disordered" evidence="2">
    <location>
        <begin position="327"/>
        <end position="352"/>
    </location>
</feature>
<dbReference type="SUPFAM" id="SSF46894">
    <property type="entry name" value="C-terminal effector domain of the bipartite response regulators"/>
    <property type="match status" value="1"/>
</dbReference>
<dbReference type="SUPFAM" id="SSF48452">
    <property type="entry name" value="TPR-like"/>
    <property type="match status" value="3"/>
</dbReference>
<feature type="repeat" description="TPR" evidence="1">
    <location>
        <begin position="741"/>
        <end position="774"/>
    </location>
</feature>
<evidence type="ECO:0000256" key="2">
    <source>
        <dbReference type="SAM" id="MobiDB-lite"/>
    </source>
</evidence>
<dbReference type="Pfam" id="PF13176">
    <property type="entry name" value="TPR_7"/>
    <property type="match status" value="1"/>
</dbReference>
<dbReference type="InterPro" id="IPR005158">
    <property type="entry name" value="BTAD"/>
</dbReference>
<feature type="repeat" description="TPR" evidence="1">
    <location>
        <begin position="901"/>
        <end position="934"/>
    </location>
</feature>
<reference evidence="5" key="1">
    <citation type="journal article" date="2005" name="Environ. Microbiol.">
        <title>Genetic and functional properties of uncultivated thermophilic crenarchaeotes from a subsurface gold mine as revealed by analysis of genome fragments.</title>
        <authorList>
            <person name="Nunoura T."/>
            <person name="Hirayama H."/>
            <person name="Takami H."/>
            <person name="Oida H."/>
            <person name="Nishi S."/>
            <person name="Shimamura S."/>
            <person name="Suzuki Y."/>
            <person name="Inagaki F."/>
            <person name="Takai K."/>
            <person name="Nealson K.H."/>
            <person name="Horikoshi K."/>
        </authorList>
    </citation>
    <scope>NUCLEOTIDE SEQUENCE</scope>
</reference>
<protein>
    <submittedName>
        <fullName evidence="5">Transcriptional activator domain-containing protein</fullName>
    </submittedName>
</protein>
<feature type="repeat" description="TPR" evidence="1">
    <location>
        <begin position="821"/>
        <end position="854"/>
    </location>
</feature>
<dbReference type="Gene3D" id="1.10.10.10">
    <property type="entry name" value="Winged helix-like DNA-binding domain superfamily/Winged helix DNA-binding domain"/>
    <property type="match status" value="1"/>
</dbReference>
<dbReference type="GO" id="GO:0006355">
    <property type="term" value="P:regulation of DNA-templated transcription"/>
    <property type="evidence" value="ECO:0007669"/>
    <property type="project" value="InterPro"/>
</dbReference>
<gene>
    <name evidence="5" type="ORF">HGMM_OP3C329</name>
</gene>
<feature type="repeat" description="TPR" evidence="1">
    <location>
        <begin position="781"/>
        <end position="814"/>
    </location>
</feature>
<feature type="repeat" description="TPR" evidence="1">
    <location>
        <begin position="178"/>
        <end position="211"/>
    </location>
</feature>
<reference evidence="5" key="2">
    <citation type="journal article" date="2012" name="PLoS ONE">
        <title>A Deeply Branching Thermophilic Bacterium with an Ancient Acetyl-CoA Pathway Dominates a Subsurface Ecosystem.</title>
        <authorList>
            <person name="Takami H."/>
            <person name="Noguchi H."/>
            <person name="Takaki Y."/>
            <person name="Uchiyama I."/>
            <person name="Toyoda A."/>
            <person name="Nishi S."/>
            <person name="Chee G.-J."/>
            <person name="Arai W."/>
            <person name="Nunoura T."/>
            <person name="Itoh T."/>
            <person name="Hattori M."/>
            <person name="Takai K."/>
        </authorList>
    </citation>
    <scope>NUCLEOTIDE SEQUENCE</scope>
</reference>
<dbReference type="PROSITE" id="PS50293">
    <property type="entry name" value="TPR_REGION"/>
    <property type="match status" value="1"/>
</dbReference>
<dbReference type="GO" id="GO:0003677">
    <property type="term" value="F:DNA binding"/>
    <property type="evidence" value="ECO:0007669"/>
    <property type="project" value="InterPro"/>
</dbReference>
<dbReference type="InterPro" id="IPR016032">
    <property type="entry name" value="Sig_transdc_resp-reg_C-effctor"/>
</dbReference>
<keyword evidence="1" id="KW-0802">TPR repeat</keyword>
<dbReference type="Pfam" id="PF13424">
    <property type="entry name" value="TPR_12"/>
    <property type="match status" value="2"/>
</dbReference>
<evidence type="ECO:0000259" key="3">
    <source>
        <dbReference type="SMART" id="SM00382"/>
    </source>
</evidence>